<accession>X1MNB1</accession>
<name>X1MNB1_9ZZZZ</name>
<dbReference type="AlphaFoldDB" id="X1MNB1"/>
<comment type="caution">
    <text evidence="1">The sequence shown here is derived from an EMBL/GenBank/DDBJ whole genome shotgun (WGS) entry which is preliminary data.</text>
</comment>
<feature type="non-terminal residue" evidence="1">
    <location>
        <position position="1"/>
    </location>
</feature>
<protein>
    <submittedName>
        <fullName evidence="1">Uncharacterized protein</fullName>
    </submittedName>
</protein>
<evidence type="ECO:0000313" key="1">
    <source>
        <dbReference type="EMBL" id="GAI19501.1"/>
    </source>
</evidence>
<gene>
    <name evidence="1" type="ORF">S06H3_29157</name>
</gene>
<dbReference type="EMBL" id="BARV01017072">
    <property type="protein sequence ID" value="GAI19501.1"/>
    <property type="molecule type" value="Genomic_DNA"/>
</dbReference>
<sequence>YPVTSFGDAIFNITNLVSENQWVVLVHVISDTTTRRKIGKKVKLVIAVARL</sequence>
<organism evidence="1">
    <name type="scientific">marine sediment metagenome</name>
    <dbReference type="NCBI Taxonomy" id="412755"/>
    <lineage>
        <taxon>unclassified sequences</taxon>
        <taxon>metagenomes</taxon>
        <taxon>ecological metagenomes</taxon>
    </lineage>
</organism>
<reference evidence="1" key="1">
    <citation type="journal article" date="2014" name="Front. Microbiol.">
        <title>High frequency of phylogenetically diverse reductive dehalogenase-homologous genes in deep subseafloor sedimentary metagenomes.</title>
        <authorList>
            <person name="Kawai M."/>
            <person name="Futagami T."/>
            <person name="Toyoda A."/>
            <person name="Takaki Y."/>
            <person name="Nishi S."/>
            <person name="Hori S."/>
            <person name="Arai W."/>
            <person name="Tsubouchi T."/>
            <person name="Morono Y."/>
            <person name="Uchiyama I."/>
            <person name="Ito T."/>
            <person name="Fujiyama A."/>
            <person name="Inagaki F."/>
            <person name="Takami H."/>
        </authorList>
    </citation>
    <scope>NUCLEOTIDE SEQUENCE</scope>
    <source>
        <strain evidence="1">Expedition CK06-06</strain>
    </source>
</reference>
<proteinExistence type="predicted"/>